<dbReference type="EMBL" id="JAMXQS010000001">
    <property type="protein sequence ID" value="MCO6048328.1"/>
    <property type="molecule type" value="Genomic_DNA"/>
</dbReference>
<dbReference type="RefSeq" id="WP_252815146.1">
    <property type="nucleotide sequence ID" value="NZ_JAMXQS010000001.1"/>
</dbReference>
<keyword evidence="1" id="KW-0812">Transmembrane</keyword>
<keyword evidence="3" id="KW-1185">Reference proteome</keyword>
<sequence length="263" mass="29189">MDGFVVSALIGIVFVMITVTIMLGSYYGARKLLSPGAEGDRTHDVAGSVATRIAALHGLILALVYAQELDDYKDVRASLAQEAVAVADIFNDINRYGGPPVEPIRAGLAQYVRTVVTVEWHDLGEKKGLSAQAWVDWDRIYNQLLDLTPQSDRQTFLANRMRGRATDIAGFRQMRESSVLDRFSELFWAPALIGLVLLAVPFYVYRPTRTHMVLFAVFGAYSGMILFFIYAFSNPFAEPGKLEPLPFVRLLEGDLGKALPPDR</sequence>
<dbReference type="InterPro" id="IPR025333">
    <property type="entry name" value="DUF4239"/>
</dbReference>
<feature type="transmembrane region" description="Helical" evidence="1">
    <location>
        <begin position="49"/>
        <end position="66"/>
    </location>
</feature>
<comment type="caution">
    <text evidence="2">The sequence shown here is derived from an EMBL/GenBank/DDBJ whole genome shotgun (WGS) entry which is preliminary data.</text>
</comment>
<dbReference type="Pfam" id="PF14023">
    <property type="entry name" value="Bestrophin-like"/>
    <property type="match status" value="1"/>
</dbReference>
<feature type="transmembrane region" description="Helical" evidence="1">
    <location>
        <begin position="186"/>
        <end position="205"/>
    </location>
</feature>
<reference evidence="2 3" key="1">
    <citation type="submission" date="2022-06" db="EMBL/GenBank/DDBJ databases">
        <title>Mesorhizobium sp. strain RP14 Genome sequencing and assembly.</title>
        <authorList>
            <person name="Kim I."/>
        </authorList>
    </citation>
    <scope>NUCLEOTIDE SEQUENCE [LARGE SCALE GENOMIC DNA]</scope>
    <source>
        <strain evidence="3">RP14(2022)</strain>
    </source>
</reference>
<name>A0ABT1C116_9HYPH</name>
<organism evidence="2 3">
    <name type="scientific">Mesorhizobium liriopis</name>
    <dbReference type="NCBI Taxonomy" id="2953882"/>
    <lineage>
        <taxon>Bacteria</taxon>
        <taxon>Pseudomonadati</taxon>
        <taxon>Pseudomonadota</taxon>
        <taxon>Alphaproteobacteria</taxon>
        <taxon>Hyphomicrobiales</taxon>
        <taxon>Phyllobacteriaceae</taxon>
        <taxon>Mesorhizobium</taxon>
    </lineage>
</organism>
<dbReference type="Proteomes" id="UP001205906">
    <property type="component" value="Unassembled WGS sequence"/>
</dbReference>
<proteinExistence type="predicted"/>
<accession>A0ABT1C116</accession>
<feature type="transmembrane region" description="Helical" evidence="1">
    <location>
        <begin position="212"/>
        <end position="232"/>
    </location>
</feature>
<evidence type="ECO:0000313" key="3">
    <source>
        <dbReference type="Proteomes" id="UP001205906"/>
    </source>
</evidence>
<keyword evidence="1" id="KW-1133">Transmembrane helix</keyword>
<evidence type="ECO:0000256" key="1">
    <source>
        <dbReference type="SAM" id="Phobius"/>
    </source>
</evidence>
<evidence type="ECO:0000313" key="2">
    <source>
        <dbReference type="EMBL" id="MCO6048328.1"/>
    </source>
</evidence>
<protein>
    <submittedName>
        <fullName evidence="2">DUF4239 domain-containing protein</fullName>
    </submittedName>
</protein>
<keyword evidence="1" id="KW-0472">Membrane</keyword>
<gene>
    <name evidence="2" type="ORF">NGM99_00800</name>
</gene>
<feature type="transmembrane region" description="Helical" evidence="1">
    <location>
        <begin position="6"/>
        <end position="28"/>
    </location>
</feature>